<feature type="non-terminal residue" evidence="7">
    <location>
        <position position="1"/>
    </location>
</feature>
<keyword evidence="4" id="KW-1133">Transmembrane helix</keyword>
<dbReference type="PROSITE" id="PS50845">
    <property type="entry name" value="RETICULON"/>
    <property type="match status" value="1"/>
</dbReference>
<evidence type="ECO:0000256" key="4">
    <source>
        <dbReference type="ARBA" id="ARBA00022989"/>
    </source>
</evidence>
<name>A0A7L3ZFQ7_FREGA</name>
<sequence>LLYWRAPGRSALALAGTGGALGCLARFSVVSVGAYGGGGVLAVTLPLRLHRVTLRALRRHPPEHPGWAQLEGTVGLSPEEQQRWARRLAQRGGAATRTLARLFLVHSVPEGG</sequence>
<feature type="domain" description="Reticulon" evidence="6">
    <location>
        <begin position="1"/>
        <end position="112"/>
    </location>
</feature>
<dbReference type="GO" id="GO:0005789">
    <property type="term" value="C:endoplasmic reticulum membrane"/>
    <property type="evidence" value="ECO:0007669"/>
    <property type="project" value="UniProtKB-SubCell"/>
</dbReference>
<reference evidence="7 8" key="1">
    <citation type="submission" date="2019-09" db="EMBL/GenBank/DDBJ databases">
        <title>Bird 10,000 Genomes (B10K) Project - Family phase.</title>
        <authorList>
            <person name="Zhang G."/>
        </authorList>
    </citation>
    <scope>NUCLEOTIDE SEQUENCE [LARGE SCALE GENOMIC DNA]</scope>
    <source>
        <strain evidence="7">B10K-DU-006-09</strain>
        <tissue evidence="7">Muscle</tissue>
    </source>
</reference>
<comment type="subcellular location">
    <subcellularLocation>
        <location evidence="1">Endoplasmic reticulum membrane</location>
        <topology evidence="1">Multi-pass membrane protein</topology>
    </subcellularLocation>
</comment>
<evidence type="ECO:0000256" key="2">
    <source>
        <dbReference type="ARBA" id="ARBA00022692"/>
    </source>
</evidence>
<proteinExistence type="predicted"/>
<keyword evidence="5" id="KW-0472">Membrane</keyword>
<gene>
    <name evidence="7" type="primary">Rtn3b</name>
    <name evidence="7" type="ORF">FREGRA_R15352</name>
</gene>
<dbReference type="Gene3D" id="1.20.5.2480">
    <property type="match status" value="1"/>
</dbReference>
<keyword evidence="3" id="KW-0256">Endoplasmic reticulum</keyword>
<dbReference type="Proteomes" id="UP000563060">
    <property type="component" value="Unassembled WGS sequence"/>
</dbReference>
<evidence type="ECO:0000259" key="6">
    <source>
        <dbReference type="PROSITE" id="PS50845"/>
    </source>
</evidence>
<evidence type="ECO:0000256" key="3">
    <source>
        <dbReference type="ARBA" id="ARBA00022824"/>
    </source>
</evidence>
<keyword evidence="2" id="KW-0812">Transmembrane</keyword>
<organism evidence="7 8">
    <name type="scientific">Fregetta grallaria</name>
    <name type="common">White-bellied storm-petrel</name>
    <name type="synonym">Procellaria grallaria</name>
    <dbReference type="NCBI Taxonomy" id="79628"/>
    <lineage>
        <taxon>Eukaryota</taxon>
        <taxon>Metazoa</taxon>
        <taxon>Chordata</taxon>
        <taxon>Craniata</taxon>
        <taxon>Vertebrata</taxon>
        <taxon>Euteleostomi</taxon>
        <taxon>Archelosauria</taxon>
        <taxon>Archosauria</taxon>
        <taxon>Dinosauria</taxon>
        <taxon>Saurischia</taxon>
        <taxon>Theropoda</taxon>
        <taxon>Coelurosauria</taxon>
        <taxon>Aves</taxon>
        <taxon>Neognathae</taxon>
        <taxon>Neoaves</taxon>
        <taxon>Aequornithes</taxon>
        <taxon>Procellariiformes</taxon>
        <taxon>Hydrobatidae</taxon>
        <taxon>Fregetta</taxon>
    </lineage>
</organism>
<comment type="caution">
    <text evidence="7">The sequence shown here is derived from an EMBL/GenBank/DDBJ whole genome shotgun (WGS) entry which is preliminary data.</text>
</comment>
<evidence type="ECO:0000313" key="8">
    <source>
        <dbReference type="Proteomes" id="UP000563060"/>
    </source>
</evidence>
<evidence type="ECO:0000256" key="5">
    <source>
        <dbReference type="ARBA" id="ARBA00023136"/>
    </source>
</evidence>
<dbReference type="EMBL" id="VZZT01013970">
    <property type="protein sequence ID" value="NXW12166.1"/>
    <property type="molecule type" value="Genomic_DNA"/>
</dbReference>
<accession>A0A7L3ZFQ7</accession>
<dbReference type="InterPro" id="IPR003388">
    <property type="entry name" value="Reticulon"/>
</dbReference>
<feature type="non-terminal residue" evidence="7">
    <location>
        <position position="112"/>
    </location>
</feature>
<evidence type="ECO:0000313" key="7">
    <source>
        <dbReference type="EMBL" id="NXW12166.1"/>
    </source>
</evidence>
<dbReference type="AlphaFoldDB" id="A0A7L3ZFQ7"/>
<keyword evidence="8" id="KW-1185">Reference proteome</keyword>
<evidence type="ECO:0000256" key="1">
    <source>
        <dbReference type="ARBA" id="ARBA00004477"/>
    </source>
</evidence>
<protein>
    <submittedName>
        <fullName evidence="7">RTN3B protein</fullName>
    </submittedName>
</protein>